<reference evidence="2 3" key="1">
    <citation type="submission" date="2017-10" db="EMBL/GenBank/DDBJ databases">
        <title>Development of genomic resources for the powdery mildew, Erysiphe pulchra.</title>
        <authorList>
            <person name="Wadl P.A."/>
            <person name="Mack B.M."/>
            <person name="Moore G."/>
            <person name="Beltz S.B."/>
        </authorList>
    </citation>
    <scope>NUCLEOTIDE SEQUENCE [LARGE SCALE GENOMIC DNA]</scope>
    <source>
        <strain evidence="2">Cflorida</strain>
    </source>
</reference>
<dbReference type="CDD" id="cd09276">
    <property type="entry name" value="Rnase_HI_RT_non_LTR"/>
    <property type="match status" value="1"/>
</dbReference>
<dbReference type="AlphaFoldDB" id="A0A2S4PP58"/>
<dbReference type="GO" id="GO:0004523">
    <property type="term" value="F:RNA-DNA hybrid ribonuclease activity"/>
    <property type="evidence" value="ECO:0007669"/>
    <property type="project" value="InterPro"/>
</dbReference>
<dbReference type="PANTHER" id="PTHR33481:SF1">
    <property type="entry name" value="ENDONUCLEASE_EXONUCLEASE_PHOSPHATASE DOMAIN-CONTAINING PROTEIN-RELATED"/>
    <property type="match status" value="1"/>
</dbReference>
<evidence type="ECO:0000313" key="3">
    <source>
        <dbReference type="Proteomes" id="UP000237438"/>
    </source>
</evidence>
<dbReference type="Gene3D" id="3.30.420.10">
    <property type="entry name" value="Ribonuclease H-like superfamily/Ribonuclease H"/>
    <property type="match status" value="1"/>
</dbReference>
<evidence type="ECO:0000313" key="2">
    <source>
        <dbReference type="EMBL" id="POS83820.1"/>
    </source>
</evidence>
<dbReference type="Pfam" id="PF00075">
    <property type="entry name" value="RNase_H"/>
    <property type="match status" value="1"/>
</dbReference>
<dbReference type="GO" id="GO:0003676">
    <property type="term" value="F:nucleic acid binding"/>
    <property type="evidence" value="ECO:0007669"/>
    <property type="project" value="InterPro"/>
</dbReference>
<protein>
    <recommendedName>
        <fullName evidence="1">RNase H type-1 domain-containing protein</fullName>
    </recommendedName>
</protein>
<dbReference type="OrthoDB" id="4842715at2759"/>
<name>A0A2S4PP58_9PEZI</name>
<keyword evidence="3" id="KW-1185">Reference proteome</keyword>
<dbReference type="InterPro" id="IPR012337">
    <property type="entry name" value="RNaseH-like_sf"/>
</dbReference>
<dbReference type="SUPFAM" id="SSF53098">
    <property type="entry name" value="Ribonuclease H-like"/>
    <property type="match status" value="1"/>
</dbReference>
<dbReference type="STRING" id="225359.A0A2S4PP58"/>
<evidence type="ECO:0000259" key="1">
    <source>
        <dbReference type="PROSITE" id="PS50879"/>
    </source>
</evidence>
<dbReference type="EMBL" id="PEDP01001328">
    <property type="protein sequence ID" value="POS83820.1"/>
    <property type="molecule type" value="Genomic_DNA"/>
</dbReference>
<gene>
    <name evidence="2" type="ORF">EPUL_004853</name>
</gene>
<dbReference type="PANTHER" id="PTHR33481">
    <property type="entry name" value="REVERSE TRANSCRIPTASE"/>
    <property type="match status" value="1"/>
</dbReference>
<proteinExistence type="predicted"/>
<organism evidence="2 3">
    <name type="scientific">Erysiphe pulchra</name>
    <dbReference type="NCBI Taxonomy" id="225359"/>
    <lineage>
        <taxon>Eukaryota</taxon>
        <taxon>Fungi</taxon>
        <taxon>Dikarya</taxon>
        <taxon>Ascomycota</taxon>
        <taxon>Pezizomycotina</taxon>
        <taxon>Leotiomycetes</taxon>
        <taxon>Erysiphales</taxon>
        <taxon>Erysiphaceae</taxon>
        <taxon>Erysiphe</taxon>
    </lineage>
</organism>
<feature type="domain" description="RNase H type-1" evidence="1">
    <location>
        <begin position="148"/>
        <end position="274"/>
    </location>
</feature>
<accession>A0A2S4PP58</accession>
<sequence>MHLKRLNNTQRGSRPDLVRQAVKSCVLSIATYGAEVWWPGETVYSWSRGIQKDLKFRSNSHLSFLSKTVKLGLRTILPAYKTTPLPILYREAGIPSVNLILEKIRLRHVLRMQNLDDNHSLKKRALVDGKDVFLCEKKLKFDSNVTRENHDIHLYTDGSRSLDGKAGGGFVIFQAGRKVKTGSFGIDRKVEPIDTEIIAICQGLIACTQFSNTRFATNILVYTDNRTAAGIENRNKRKKLAHVSNGMIFAQWVPSHMGVPANEEADSLAKAGALTIQPAALENNPSFAAVKNYVWALRKQ</sequence>
<dbReference type="Proteomes" id="UP000237438">
    <property type="component" value="Unassembled WGS sequence"/>
</dbReference>
<comment type="caution">
    <text evidence="2">The sequence shown here is derived from an EMBL/GenBank/DDBJ whole genome shotgun (WGS) entry which is preliminary data.</text>
</comment>
<dbReference type="InterPro" id="IPR002156">
    <property type="entry name" value="RNaseH_domain"/>
</dbReference>
<dbReference type="PROSITE" id="PS50879">
    <property type="entry name" value="RNASE_H_1"/>
    <property type="match status" value="1"/>
</dbReference>
<dbReference type="InterPro" id="IPR036397">
    <property type="entry name" value="RNaseH_sf"/>
</dbReference>